<evidence type="ECO:0000256" key="3">
    <source>
        <dbReference type="ARBA" id="ARBA00023002"/>
    </source>
</evidence>
<dbReference type="SMART" id="SM00829">
    <property type="entry name" value="PKS_ER"/>
    <property type="match status" value="1"/>
</dbReference>
<dbReference type="InterPro" id="IPR013149">
    <property type="entry name" value="ADH-like_C"/>
</dbReference>
<comment type="caution">
    <text evidence="6">The sequence shown here is derived from an EMBL/GenBank/DDBJ whole genome shotgun (WGS) entry which is preliminary data.</text>
</comment>
<dbReference type="SUPFAM" id="SSF51735">
    <property type="entry name" value="NAD(P)-binding Rossmann-fold domains"/>
    <property type="match status" value="1"/>
</dbReference>
<keyword evidence="2 4" id="KW-0862">Zinc</keyword>
<dbReference type="PROSITE" id="PS00059">
    <property type="entry name" value="ADH_ZINC"/>
    <property type="match status" value="1"/>
</dbReference>
<keyword evidence="3" id="KW-0560">Oxidoreductase</keyword>
<accession>A0A8J7V0R7</accession>
<gene>
    <name evidence="6" type="ORF">KAJ83_01080</name>
</gene>
<dbReference type="InterPro" id="IPR020843">
    <property type="entry name" value="ER"/>
</dbReference>
<evidence type="ECO:0000313" key="7">
    <source>
        <dbReference type="Proteomes" id="UP000672602"/>
    </source>
</evidence>
<evidence type="ECO:0000313" key="6">
    <source>
        <dbReference type="EMBL" id="MBP5855585.1"/>
    </source>
</evidence>
<dbReference type="Pfam" id="PF08240">
    <property type="entry name" value="ADH_N"/>
    <property type="match status" value="1"/>
</dbReference>
<dbReference type="InterPro" id="IPR013154">
    <property type="entry name" value="ADH-like_N"/>
</dbReference>
<dbReference type="PANTHER" id="PTHR43401:SF5">
    <property type="entry name" value="ALCOHOL DEHYDROGENASE-RELATED"/>
    <property type="match status" value="1"/>
</dbReference>
<dbReference type="Gene3D" id="3.90.180.10">
    <property type="entry name" value="Medium-chain alcohol dehydrogenases, catalytic domain"/>
    <property type="match status" value="1"/>
</dbReference>
<dbReference type="PANTHER" id="PTHR43401">
    <property type="entry name" value="L-THREONINE 3-DEHYDROGENASE"/>
    <property type="match status" value="1"/>
</dbReference>
<dbReference type="Pfam" id="PF00107">
    <property type="entry name" value="ADH_zinc_N"/>
    <property type="match status" value="1"/>
</dbReference>
<proteinExistence type="inferred from homology"/>
<dbReference type="InterPro" id="IPR002328">
    <property type="entry name" value="ADH_Zn_CS"/>
</dbReference>
<comment type="cofactor">
    <cofactor evidence="4">
        <name>Zn(2+)</name>
        <dbReference type="ChEBI" id="CHEBI:29105"/>
    </cofactor>
</comment>
<evidence type="ECO:0000256" key="4">
    <source>
        <dbReference type="RuleBase" id="RU361277"/>
    </source>
</evidence>
<dbReference type="Proteomes" id="UP000672602">
    <property type="component" value="Unassembled WGS sequence"/>
</dbReference>
<dbReference type="GO" id="GO:0016616">
    <property type="term" value="F:oxidoreductase activity, acting on the CH-OH group of donors, NAD or NADP as acceptor"/>
    <property type="evidence" value="ECO:0007669"/>
    <property type="project" value="UniProtKB-ARBA"/>
</dbReference>
<dbReference type="RefSeq" id="WP_210680166.1">
    <property type="nucleotide sequence ID" value="NZ_JAGMWN010000001.1"/>
</dbReference>
<name>A0A8J7V0R7_9PROT</name>
<dbReference type="SUPFAM" id="SSF50129">
    <property type="entry name" value="GroES-like"/>
    <property type="match status" value="1"/>
</dbReference>
<dbReference type="CDD" id="cd08260">
    <property type="entry name" value="Zn_ADH6"/>
    <property type="match status" value="1"/>
</dbReference>
<organism evidence="6 7">
    <name type="scientific">Marivibrio halodurans</name>
    <dbReference type="NCBI Taxonomy" id="2039722"/>
    <lineage>
        <taxon>Bacteria</taxon>
        <taxon>Pseudomonadati</taxon>
        <taxon>Pseudomonadota</taxon>
        <taxon>Alphaproteobacteria</taxon>
        <taxon>Rhodospirillales</taxon>
        <taxon>Rhodospirillaceae</taxon>
        <taxon>Marivibrio</taxon>
    </lineage>
</organism>
<dbReference type="EMBL" id="JAGMWN010000001">
    <property type="protein sequence ID" value="MBP5855585.1"/>
    <property type="molecule type" value="Genomic_DNA"/>
</dbReference>
<evidence type="ECO:0000256" key="1">
    <source>
        <dbReference type="ARBA" id="ARBA00022723"/>
    </source>
</evidence>
<dbReference type="InterPro" id="IPR050129">
    <property type="entry name" value="Zn_alcohol_dh"/>
</dbReference>
<comment type="similarity">
    <text evidence="4">Belongs to the zinc-containing alcohol dehydrogenase family.</text>
</comment>
<evidence type="ECO:0000259" key="5">
    <source>
        <dbReference type="SMART" id="SM00829"/>
    </source>
</evidence>
<dbReference type="GO" id="GO:0008270">
    <property type="term" value="F:zinc ion binding"/>
    <property type="evidence" value="ECO:0007669"/>
    <property type="project" value="InterPro"/>
</dbReference>
<keyword evidence="1 4" id="KW-0479">Metal-binding</keyword>
<evidence type="ECO:0000256" key="2">
    <source>
        <dbReference type="ARBA" id="ARBA00022833"/>
    </source>
</evidence>
<dbReference type="AlphaFoldDB" id="A0A8J7V0R7"/>
<protein>
    <submittedName>
        <fullName evidence="6">Zinc-dependent alcohol dehydrogenase family protein</fullName>
    </submittedName>
</protein>
<dbReference type="InterPro" id="IPR036291">
    <property type="entry name" value="NAD(P)-bd_dom_sf"/>
</dbReference>
<dbReference type="InterPro" id="IPR011032">
    <property type="entry name" value="GroES-like_sf"/>
</dbReference>
<reference evidence="6" key="1">
    <citation type="submission" date="2021-04" db="EMBL/GenBank/DDBJ databases">
        <authorList>
            <person name="Zhang D.-C."/>
        </authorList>
    </citation>
    <scope>NUCLEOTIDE SEQUENCE</scope>
    <source>
        <strain evidence="6">CGMCC 1.15697</strain>
    </source>
</reference>
<sequence>MRAAIYHGFKQPIAVETVADPACPPDGVVLRVLANGVCRSDWHGWMGHDSDVRLPHVPGHELAGEVVAVGPDCAKWRQGARVVVPFVLGCGRCPRCADGHPQVCDDQQQPGFTYWGGFAEYVAVPRADLNLVTLPETLGPVEAASLGCRFTTAYRAVAEQGAIRPEQWLAVHGCGGVGLSAVMIGAALGARVIAVDIDASARKRAGEVGAESTLDASAIDDIPAAIREATGGGAHVSLDALGHWATCRNSILCLRTHGSHVQVGLLAGEHADPRLPMSRVIGRELRILGSHGMAGHRFPSLFELIEDGRIDPGRLIARRLDLEAGASALMAMDQGAAGLDGGIAVIDRF</sequence>
<feature type="domain" description="Enoyl reductase (ER)" evidence="5">
    <location>
        <begin position="8"/>
        <end position="345"/>
    </location>
</feature>
<keyword evidence="7" id="KW-1185">Reference proteome</keyword>